<evidence type="ECO:0000256" key="6">
    <source>
        <dbReference type="ARBA" id="ARBA00019046"/>
    </source>
</evidence>
<name>A0A7X2IX53_9BACI</name>
<sequence length="468" mass="51107">MTLSKKIVIIGGGLTGLAAAYYLQKEKAEQNLSLDITLLEAGPKLGGKIQTVYRDGFIIERGPDSFLERKASAPNLAKELGLGSELVNNATGRSFVLVKGGLHPIPEGAVMGIPTKVKPFVANSMFSLTGKARAAADFVMPAKKVAGDQSLGHFFRRRLGNEVVENLIEPLLSGIYAGDIDQLSLMSTFPQFYEVEQKHGSLILGMKKSTPSSNQKHSVKKGIFQTFKSGLQTLVKTMEEHLTDTEIRKGIRVVSIQKEEHAYSLQLNNGESIAADSVIVTSPHLSVPAMFGEDPAFDYLKSMKATSVATVAMAFPKEAVSMDKEGTGFVVSRNSDYTITACTWTDKKWPHTAPEGKVLLRAYVGKAGEEAIVDQPDDVIVKAVLEDLQRIIHIEGEPDFYYVSRWKQAMPQYGLGHKERITEIKEAMTQQYPGVFLAGSSYEGIGLPDCIDQGIAAVKQTVFFLSKK</sequence>
<keyword evidence="10 11" id="KW-0350">Heme biosynthesis</keyword>
<dbReference type="NCBIfam" id="NF008845">
    <property type="entry name" value="PRK11883.1-5"/>
    <property type="match status" value="1"/>
</dbReference>
<comment type="cofactor">
    <cofactor evidence="2 11">
        <name>FAD</name>
        <dbReference type="ChEBI" id="CHEBI:57692"/>
    </cofactor>
</comment>
<dbReference type="GO" id="GO:0004729">
    <property type="term" value="F:oxygen-dependent protoporphyrinogen oxidase activity"/>
    <property type="evidence" value="ECO:0007669"/>
    <property type="project" value="UniProtKB-UniRule"/>
</dbReference>
<keyword evidence="9 11" id="KW-0560">Oxidoreductase</keyword>
<protein>
    <recommendedName>
        <fullName evidence="6 11">Coproporphyrinogen III oxidase</fullName>
        <ecNumber evidence="5 11">1.3.3.15</ecNumber>
    </recommendedName>
</protein>
<evidence type="ECO:0000256" key="9">
    <source>
        <dbReference type="ARBA" id="ARBA00023002"/>
    </source>
</evidence>
<dbReference type="Pfam" id="PF01593">
    <property type="entry name" value="Amino_oxidase"/>
    <property type="match status" value="1"/>
</dbReference>
<keyword evidence="8 11" id="KW-0274">FAD</keyword>
<keyword evidence="7 11" id="KW-0285">Flavoprotein</keyword>
<dbReference type="PANTHER" id="PTHR42923:SF3">
    <property type="entry name" value="PROTOPORPHYRINOGEN OXIDASE"/>
    <property type="match status" value="1"/>
</dbReference>
<dbReference type="InterPro" id="IPR002937">
    <property type="entry name" value="Amino_oxidase"/>
</dbReference>
<dbReference type="Gene3D" id="3.90.660.20">
    <property type="entry name" value="Protoporphyrinogen oxidase, mitochondrial, domain 2"/>
    <property type="match status" value="1"/>
</dbReference>
<keyword evidence="11" id="KW-0963">Cytoplasm</keyword>
<dbReference type="Proteomes" id="UP000448867">
    <property type="component" value="Unassembled WGS sequence"/>
</dbReference>
<dbReference type="GO" id="GO:0005737">
    <property type="term" value="C:cytoplasm"/>
    <property type="evidence" value="ECO:0007669"/>
    <property type="project" value="UniProtKB-SubCell"/>
</dbReference>
<dbReference type="GO" id="GO:0006783">
    <property type="term" value="P:heme biosynthetic process"/>
    <property type="evidence" value="ECO:0007669"/>
    <property type="project" value="UniProtKB-UniRule"/>
</dbReference>
<dbReference type="UniPathway" id="UPA00252"/>
<dbReference type="NCBIfam" id="TIGR00562">
    <property type="entry name" value="proto_IX_ox"/>
    <property type="match status" value="1"/>
</dbReference>
<comment type="function">
    <text evidence="11">Involved in coproporphyrin-dependent heme b biosynthesis. Catalyzes the oxidation of coproporphyrinogen III to coproporphyrin III.</text>
</comment>
<reference evidence="13 14" key="1">
    <citation type="submission" date="2019-11" db="EMBL/GenBank/DDBJ databases">
        <title>Bacillus lacus genome.</title>
        <authorList>
            <person name="Allen C.J."/>
            <person name="Newman J.D."/>
        </authorList>
    </citation>
    <scope>NUCLEOTIDE SEQUENCE [LARGE SCALE GENOMIC DNA]</scope>
    <source>
        <strain evidence="13 14">KCTC 33946</strain>
    </source>
</reference>
<evidence type="ECO:0000256" key="7">
    <source>
        <dbReference type="ARBA" id="ARBA00022630"/>
    </source>
</evidence>
<evidence type="ECO:0000256" key="3">
    <source>
        <dbReference type="ARBA" id="ARBA00004744"/>
    </source>
</evidence>
<dbReference type="Gene3D" id="1.10.3110.10">
    <property type="entry name" value="protoporphyrinogen ix oxidase, domain 3"/>
    <property type="match status" value="1"/>
</dbReference>
<dbReference type="Gene3D" id="3.50.50.60">
    <property type="entry name" value="FAD/NAD(P)-binding domain"/>
    <property type="match status" value="1"/>
</dbReference>
<evidence type="ECO:0000256" key="8">
    <source>
        <dbReference type="ARBA" id="ARBA00022827"/>
    </source>
</evidence>
<evidence type="ECO:0000256" key="10">
    <source>
        <dbReference type="ARBA" id="ARBA00023133"/>
    </source>
</evidence>
<dbReference type="InterPro" id="IPR036188">
    <property type="entry name" value="FAD/NAD-bd_sf"/>
</dbReference>
<evidence type="ECO:0000256" key="11">
    <source>
        <dbReference type="RuleBase" id="RU364052"/>
    </source>
</evidence>
<evidence type="ECO:0000256" key="4">
    <source>
        <dbReference type="ARBA" id="ARBA00008310"/>
    </source>
</evidence>
<dbReference type="SUPFAM" id="SSF54373">
    <property type="entry name" value="FAD-linked reductases, C-terminal domain"/>
    <property type="match status" value="1"/>
</dbReference>
<comment type="similarity">
    <text evidence="4 11">Belongs to the protoporphyrinogen/coproporphyrinogen oxidase family. Coproporphyrinogen III oxidase subfamily.</text>
</comment>
<dbReference type="PANTHER" id="PTHR42923">
    <property type="entry name" value="PROTOPORPHYRINOGEN OXIDASE"/>
    <property type="match status" value="1"/>
</dbReference>
<dbReference type="InterPro" id="IPR050464">
    <property type="entry name" value="Zeta_carotene_desat/Oxidored"/>
</dbReference>
<evidence type="ECO:0000313" key="13">
    <source>
        <dbReference type="EMBL" id="MRX71446.1"/>
    </source>
</evidence>
<evidence type="ECO:0000256" key="2">
    <source>
        <dbReference type="ARBA" id="ARBA00001974"/>
    </source>
</evidence>
<evidence type="ECO:0000313" key="14">
    <source>
        <dbReference type="Proteomes" id="UP000448867"/>
    </source>
</evidence>
<comment type="caution">
    <text evidence="13">The sequence shown here is derived from an EMBL/GenBank/DDBJ whole genome shotgun (WGS) entry which is preliminary data.</text>
</comment>
<dbReference type="InterPro" id="IPR004572">
    <property type="entry name" value="Protoporphyrinogen_oxidase"/>
</dbReference>
<dbReference type="EMBL" id="WKKI01000005">
    <property type="protein sequence ID" value="MRX71446.1"/>
    <property type="molecule type" value="Genomic_DNA"/>
</dbReference>
<accession>A0A7X2IX53</accession>
<evidence type="ECO:0000256" key="5">
    <source>
        <dbReference type="ARBA" id="ARBA00012402"/>
    </source>
</evidence>
<comment type="subcellular location">
    <subcellularLocation>
        <location evidence="11">Cytoplasm</location>
    </subcellularLocation>
</comment>
<feature type="domain" description="Amine oxidase" evidence="12">
    <location>
        <begin position="14"/>
        <end position="459"/>
    </location>
</feature>
<dbReference type="AlphaFoldDB" id="A0A7X2IX53"/>
<evidence type="ECO:0000259" key="12">
    <source>
        <dbReference type="Pfam" id="PF01593"/>
    </source>
</evidence>
<proteinExistence type="inferred from homology"/>
<gene>
    <name evidence="13" type="primary">hemY</name>
    <name evidence="13" type="ORF">GJU40_04565</name>
</gene>
<keyword evidence="14" id="KW-1185">Reference proteome</keyword>
<evidence type="ECO:0000256" key="1">
    <source>
        <dbReference type="ARBA" id="ARBA00001755"/>
    </source>
</evidence>
<dbReference type="RefSeq" id="WP_343031411.1">
    <property type="nucleotide sequence ID" value="NZ_WKKI01000005.1"/>
</dbReference>
<comment type="catalytic activity">
    <reaction evidence="1">
        <text>coproporphyrinogen III + 3 O2 = coproporphyrin III + 3 H2O2</text>
        <dbReference type="Rhea" id="RHEA:43436"/>
        <dbReference type="ChEBI" id="CHEBI:15379"/>
        <dbReference type="ChEBI" id="CHEBI:16240"/>
        <dbReference type="ChEBI" id="CHEBI:57309"/>
        <dbReference type="ChEBI" id="CHEBI:131725"/>
        <dbReference type="EC" id="1.3.3.15"/>
    </reaction>
    <physiologicalReaction direction="left-to-right" evidence="1">
        <dbReference type="Rhea" id="RHEA:43437"/>
    </physiologicalReaction>
</comment>
<comment type="pathway">
    <text evidence="3 11">Porphyrin-containing compound metabolism; protoheme biosynthesis.</text>
</comment>
<dbReference type="EC" id="1.3.3.15" evidence="5 11"/>
<dbReference type="SUPFAM" id="SSF51905">
    <property type="entry name" value="FAD/NAD(P)-binding domain"/>
    <property type="match status" value="1"/>
</dbReference>
<organism evidence="13 14">
    <name type="scientific">Metabacillus lacus</name>
    <dbReference type="NCBI Taxonomy" id="1983721"/>
    <lineage>
        <taxon>Bacteria</taxon>
        <taxon>Bacillati</taxon>
        <taxon>Bacillota</taxon>
        <taxon>Bacilli</taxon>
        <taxon>Bacillales</taxon>
        <taxon>Bacillaceae</taxon>
        <taxon>Metabacillus</taxon>
    </lineage>
</organism>
<dbReference type="FunFam" id="1.10.3110.10:FF:000001">
    <property type="entry name" value="Protoporphyrinogen oxidase"/>
    <property type="match status" value="1"/>
</dbReference>